<reference evidence="7" key="1">
    <citation type="submission" date="2016-01" db="EMBL/GenBank/DDBJ databases">
        <authorList>
            <person name="Peeters C."/>
        </authorList>
    </citation>
    <scope>NUCLEOTIDE SEQUENCE [LARGE SCALE GENOMIC DNA]</scope>
    <source>
        <strain evidence="7">LMG 22937</strain>
    </source>
</reference>
<dbReference type="Proteomes" id="UP000054925">
    <property type="component" value="Unassembled WGS sequence"/>
</dbReference>
<accession>A0A158KKC6</accession>
<keyword evidence="3 6" id="KW-0812">Transmembrane</keyword>
<keyword evidence="5 6" id="KW-0472">Membrane</keyword>
<dbReference type="InterPro" id="IPR022791">
    <property type="entry name" value="L-PG_synthase/AglD"/>
</dbReference>
<feature type="transmembrane region" description="Helical" evidence="6">
    <location>
        <begin position="114"/>
        <end position="139"/>
    </location>
</feature>
<keyword evidence="4 6" id="KW-1133">Transmembrane helix</keyword>
<protein>
    <submittedName>
        <fullName evidence="7">Membrane protein</fullName>
    </submittedName>
</protein>
<gene>
    <name evidence="7" type="ORF">AWB67_05892</name>
</gene>
<proteinExistence type="predicted"/>
<comment type="caution">
    <text evidence="7">The sequence shown here is derived from an EMBL/GenBank/DDBJ whole genome shotgun (WGS) entry which is preliminary data.</text>
</comment>
<evidence type="ECO:0000256" key="5">
    <source>
        <dbReference type="ARBA" id="ARBA00023136"/>
    </source>
</evidence>
<keyword evidence="8" id="KW-1185">Reference proteome</keyword>
<evidence type="ECO:0000313" key="8">
    <source>
        <dbReference type="Proteomes" id="UP000054925"/>
    </source>
</evidence>
<dbReference type="AlphaFoldDB" id="A0A158KKC6"/>
<evidence type="ECO:0000256" key="1">
    <source>
        <dbReference type="ARBA" id="ARBA00004651"/>
    </source>
</evidence>
<dbReference type="RefSeq" id="WP_087659671.1">
    <property type="nucleotide sequence ID" value="NZ_FCOL02000064.1"/>
</dbReference>
<evidence type="ECO:0000256" key="6">
    <source>
        <dbReference type="SAM" id="Phobius"/>
    </source>
</evidence>
<comment type="subcellular location">
    <subcellularLocation>
        <location evidence="1">Cell membrane</location>
        <topology evidence="1">Multi-pass membrane protein</topology>
    </subcellularLocation>
</comment>
<dbReference type="Pfam" id="PF03706">
    <property type="entry name" value="LPG_synthase_TM"/>
    <property type="match status" value="1"/>
</dbReference>
<evidence type="ECO:0000256" key="4">
    <source>
        <dbReference type="ARBA" id="ARBA00022989"/>
    </source>
</evidence>
<evidence type="ECO:0000256" key="3">
    <source>
        <dbReference type="ARBA" id="ARBA00022692"/>
    </source>
</evidence>
<name>A0A158KKC6_9BURK</name>
<evidence type="ECO:0000313" key="7">
    <source>
        <dbReference type="EMBL" id="SAL81618.1"/>
    </source>
</evidence>
<feature type="transmembrane region" description="Helical" evidence="6">
    <location>
        <begin position="145"/>
        <end position="167"/>
    </location>
</feature>
<dbReference type="NCBIfam" id="TIGR03476">
    <property type="entry name" value="HpnL"/>
    <property type="match status" value="1"/>
</dbReference>
<dbReference type="GO" id="GO:0005886">
    <property type="term" value="C:plasma membrane"/>
    <property type="evidence" value="ECO:0007669"/>
    <property type="project" value="UniProtKB-SubCell"/>
</dbReference>
<feature type="transmembrane region" description="Helical" evidence="6">
    <location>
        <begin position="39"/>
        <end position="58"/>
    </location>
</feature>
<dbReference type="EMBL" id="FCOL02000064">
    <property type="protein sequence ID" value="SAL81618.1"/>
    <property type="molecule type" value="Genomic_DNA"/>
</dbReference>
<evidence type="ECO:0000256" key="2">
    <source>
        <dbReference type="ARBA" id="ARBA00022475"/>
    </source>
</evidence>
<organism evidence="7 8">
    <name type="scientific">Caballeronia terrestris</name>
    <dbReference type="NCBI Taxonomy" id="1226301"/>
    <lineage>
        <taxon>Bacteria</taxon>
        <taxon>Pseudomonadati</taxon>
        <taxon>Pseudomonadota</taxon>
        <taxon>Betaproteobacteria</taxon>
        <taxon>Burkholderiales</taxon>
        <taxon>Burkholderiaceae</taxon>
        <taxon>Caballeronia</taxon>
    </lineage>
</organism>
<keyword evidence="2" id="KW-1003">Cell membrane</keyword>
<sequence>MMRRLNILRWPATIALLAYVVLHNGIGDAWRLVERAGPLLLWLVPLHALPLLLDARAWHLLLARRIALCTLWWIAAVREAVSRLLPVFGIGGELVGIRLGGRHLRDTGYMSASVVVEVLVTIAVQYAFAMLGLVLLFLGSANADVARAVATALLISMPLPVVLFALLRRGTIFRGIERIAKRFVPRIDGRALDARIRALLGQPRLLAAAFAWQFAGYLLGSVEIYFALALLGHPAAIGASIAIEALTQAVRQAVFIAPAGIGVQEVTMVALAGAFGIDREAALSLALVRRMRELAWGTIAIMLW</sequence>
<dbReference type="OrthoDB" id="594003at2"/>